<dbReference type="Gene3D" id="3.90.1200.10">
    <property type="match status" value="1"/>
</dbReference>
<dbReference type="InterPro" id="IPR008266">
    <property type="entry name" value="Tyr_kinase_AS"/>
</dbReference>
<dbReference type="InterPro" id="IPR011009">
    <property type="entry name" value="Kinase-like_dom_sf"/>
</dbReference>
<protein>
    <recommendedName>
        <fullName evidence="8">Hydroxylysine kinase</fullName>
        <ecNumber evidence="7">2.7.1.81</ecNumber>
    </recommendedName>
</protein>
<name>A0ABU0FA42_9HYPH</name>
<dbReference type="PROSITE" id="PS00109">
    <property type="entry name" value="PROTEIN_KINASE_TYR"/>
    <property type="match status" value="1"/>
</dbReference>
<evidence type="ECO:0000313" key="11">
    <source>
        <dbReference type="Proteomes" id="UP001237448"/>
    </source>
</evidence>
<dbReference type="Proteomes" id="UP001237448">
    <property type="component" value="Unassembled WGS sequence"/>
</dbReference>
<evidence type="ECO:0000256" key="1">
    <source>
        <dbReference type="ARBA" id="ARBA00004496"/>
    </source>
</evidence>
<dbReference type="PANTHER" id="PTHR21064">
    <property type="entry name" value="AMINOGLYCOSIDE PHOSPHOTRANSFERASE DOMAIN-CONTAINING PROTEIN-RELATED"/>
    <property type="match status" value="1"/>
</dbReference>
<evidence type="ECO:0000313" key="10">
    <source>
        <dbReference type="EMBL" id="MDQ0391489.1"/>
    </source>
</evidence>
<dbReference type="InterPro" id="IPR050249">
    <property type="entry name" value="Pseudomonas-type_ThrB"/>
</dbReference>
<dbReference type="GO" id="GO:0016301">
    <property type="term" value="F:kinase activity"/>
    <property type="evidence" value="ECO:0007669"/>
    <property type="project" value="UniProtKB-KW"/>
</dbReference>
<dbReference type="Pfam" id="PF01636">
    <property type="entry name" value="APH"/>
    <property type="match status" value="1"/>
</dbReference>
<dbReference type="SUPFAM" id="SSF56112">
    <property type="entry name" value="Protein kinase-like (PK-like)"/>
    <property type="match status" value="1"/>
</dbReference>
<feature type="domain" description="Aminoglycoside phosphotransferase" evidence="9">
    <location>
        <begin position="41"/>
        <end position="273"/>
    </location>
</feature>
<organism evidence="10 11">
    <name type="scientific">Labrys monachus</name>
    <dbReference type="NCBI Taxonomy" id="217067"/>
    <lineage>
        <taxon>Bacteria</taxon>
        <taxon>Pseudomonadati</taxon>
        <taxon>Pseudomonadota</taxon>
        <taxon>Alphaproteobacteria</taxon>
        <taxon>Hyphomicrobiales</taxon>
        <taxon>Xanthobacteraceae</taxon>
        <taxon>Labrys</taxon>
    </lineage>
</organism>
<evidence type="ECO:0000256" key="5">
    <source>
        <dbReference type="ARBA" id="ARBA00036820"/>
    </source>
</evidence>
<keyword evidence="3" id="KW-0808">Transferase</keyword>
<evidence type="ECO:0000256" key="4">
    <source>
        <dbReference type="ARBA" id="ARBA00022777"/>
    </source>
</evidence>
<evidence type="ECO:0000259" key="9">
    <source>
        <dbReference type="Pfam" id="PF01636"/>
    </source>
</evidence>
<comment type="function">
    <text evidence="6">Catalyzes the GTP-dependent phosphorylation of 5-hydroxy-L-lysine.</text>
</comment>
<comment type="catalytic activity">
    <reaction evidence="5">
        <text>(5R)-5-hydroxy-L-lysine + GTP = (5R)-5-phosphooxy-L-lysine + GDP + H(+)</text>
        <dbReference type="Rhea" id="RHEA:19049"/>
        <dbReference type="ChEBI" id="CHEBI:15378"/>
        <dbReference type="ChEBI" id="CHEBI:37565"/>
        <dbReference type="ChEBI" id="CHEBI:57882"/>
        <dbReference type="ChEBI" id="CHEBI:58189"/>
        <dbReference type="ChEBI" id="CHEBI:58357"/>
        <dbReference type="EC" id="2.7.1.81"/>
    </reaction>
</comment>
<comment type="caution">
    <text evidence="10">The sequence shown here is derived from an EMBL/GenBank/DDBJ whole genome shotgun (WGS) entry which is preliminary data.</text>
</comment>
<proteinExistence type="predicted"/>
<evidence type="ECO:0000256" key="6">
    <source>
        <dbReference type="ARBA" id="ARBA00037368"/>
    </source>
</evidence>
<comment type="subcellular location">
    <subcellularLocation>
        <location evidence="1">Cytoplasm</location>
    </subcellularLocation>
</comment>
<keyword evidence="11" id="KW-1185">Reference proteome</keyword>
<evidence type="ECO:0000256" key="7">
    <source>
        <dbReference type="ARBA" id="ARBA00038873"/>
    </source>
</evidence>
<reference evidence="10 11" key="1">
    <citation type="submission" date="2023-07" db="EMBL/GenBank/DDBJ databases">
        <title>Genomic Encyclopedia of Type Strains, Phase IV (KMG-IV): sequencing the most valuable type-strain genomes for metagenomic binning, comparative biology and taxonomic classification.</title>
        <authorList>
            <person name="Goeker M."/>
        </authorList>
    </citation>
    <scope>NUCLEOTIDE SEQUENCE [LARGE SCALE GENOMIC DNA]</scope>
    <source>
        <strain evidence="10 11">DSM 5896</strain>
    </source>
</reference>
<dbReference type="RefSeq" id="WP_307423888.1">
    <property type="nucleotide sequence ID" value="NZ_JAUSVK010000001.1"/>
</dbReference>
<dbReference type="InterPro" id="IPR002575">
    <property type="entry name" value="Aminoglycoside_PTrfase"/>
</dbReference>
<dbReference type="PANTHER" id="PTHR21064:SF1">
    <property type="entry name" value="HYDROXYLYSINE KINASE"/>
    <property type="match status" value="1"/>
</dbReference>
<sequence>MSDAEAELRRALLLLETPPPAISQAEAADAALRHYGLVGDITPLSGERDRNFLLRPPGSQALVLKFSNQEEDEAVLAFQIALLRHVERERPALAAPRLRATLAGPDVATVSTAAGAEVALHAVTFLPGVCAQGVASTEAMRRNIGRALGELAQALATFRHPGADRVLLWDIMRAPGLRPVLSCVQDGTRRSFIQRFLDRFETDLAPRLAPLRRQVIHNDLSASNLMLASTESHVVTGILDFGDAVFAPMVNDLAVAASYHLQLGERPLDAVAGMVAAYEAVTPLQDEERAMLPDLILARLVIRTVINEWRGARFPENRTYIERNMRQAWTLLDQFMAMPDASRRDMAAQSFQHRRIS</sequence>
<accession>A0ABU0FA42</accession>
<dbReference type="EC" id="2.7.1.81" evidence="7"/>
<evidence type="ECO:0000256" key="3">
    <source>
        <dbReference type="ARBA" id="ARBA00022679"/>
    </source>
</evidence>
<dbReference type="EMBL" id="JAUSVK010000001">
    <property type="protein sequence ID" value="MDQ0391489.1"/>
    <property type="molecule type" value="Genomic_DNA"/>
</dbReference>
<keyword evidence="2" id="KW-0963">Cytoplasm</keyword>
<evidence type="ECO:0000256" key="8">
    <source>
        <dbReference type="ARBA" id="ARBA00040505"/>
    </source>
</evidence>
<evidence type="ECO:0000256" key="2">
    <source>
        <dbReference type="ARBA" id="ARBA00022490"/>
    </source>
</evidence>
<keyword evidence="4 10" id="KW-0418">Kinase</keyword>
<gene>
    <name evidence="10" type="ORF">J3R73_001281</name>
</gene>